<accession>A0A8H7CZA9</accession>
<dbReference type="SUPFAM" id="SSF52047">
    <property type="entry name" value="RNI-like"/>
    <property type="match status" value="1"/>
</dbReference>
<dbReference type="Gene3D" id="3.80.10.10">
    <property type="entry name" value="Ribonuclease Inhibitor"/>
    <property type="match status" value="1"/>
</dbReference>
<dbReference type="AlphaFoldDB" id="A0A8H7CZA9"/>
<keyword evidence="3" id="KW-1185">Reference proteome</keyword>
<dbReference type="EMBL" id="JACAZH010000011">
    <property type="protein sequence ID" value="KAF7355765.1"/>
    <property type="molecule type" value="Genomic_DNA"/>
</dbReference>
<comment type="caution">
    <text evidence="2">The sequence shown here is derived from an EMBL/GenBank/DDBJ whole genome shotgun (WGS) entry which is preliminary data.</text>
</comment>
<protein>
    <submittedName>
        <fullName evidence="2">Uncharacterized protein</fullName>
    </submittedName>
</protein>
<evidence type="ECO:0000313" key="3">
    <source>
        <dbReference type="Proteomes" id="UP000623467"/>
    </source>
</evidence>
<name>A0A8H7CZA9_9AGAR</name>
<feature type="region of interest" description="Disordered" evidence="1">
    <location>
        <begin position="1"/>
        <end position="25"/>
    </location>
</feature>
<evidence type="ECO:0000256" key="1">
    <source>
        <dbReference type="SAM" id="MobiDB-lite"/>
    </source>
</evidence>
<dbReference type="InterPro" id="IPR032675">
    <property type="entry name" value="LRR_dom_sf"/>
</dbReference>
<reference evidence="2" key="1">
    <citation type="submission" date="2020-05" db="EMBL/GenBank/DDBJ databases">
        <title>Mycena genomes resolve the evolution of fungal bioluminescence.</title>
        <authorList>
            <person name="Tsai I.J."/>
        </authorList>
    </citation>
    <scope>NUCLEOTIDE SEQUENCE</scope>
    <source>
        <strain evidence="2">160909Yilan</strain>
    </source>
</reference>
<sequence>MACNKSPSTLDPRKSISAPLDSTQRHSRFSRVRGLAATSTQIPPPTLFFSNAPCFHELSIPGETFTPRKIILPWLQLTKFEGILDDLELFTVAPNLTELTCRFDRDWDASFTVITHHKLTSFTINEDSDDLTQYLTLPALKHLDVSQISRYEGLESFLARSSPCLVSLSICVNDKDDEVSNLYYLGKFLPLVARTLENLELSEVSDDEMPSIFRLLNRDSFQNIRTLTFKYVFEAFDLHAMIKFLYAHSDRLTTFRVFWVSSPFLDAQARSPSGTADTIGGHLSRLAQTGIDIYLGTTRVNYVCFNQ</sequence>
<dbReference type="Proteomes" id="UP000623467">
    <property type="component" value="Unassembled WGS sequence"/>
</dbReference>
<dbReference type="OrthoDB" id="2912635at2759"/>
<evidence type="ECO:0000313" key="2">
    <source>
        <dbReference type="EMBL" id="KAF7355765.1"/>
    </source>
</evidence>
<gene>
    <name evidence="2" type="ORF">MSAN_01494400</name>
</gene>
<proteinExistence type="predicted"/>
<organism evidence="2 3">
    <name type="scientific">Mycena sanguinolenta</name>
    <dbReference type="NCBI Taxonomy" id="230812"/>
    <lineage>
        <taxon>Eukaryota</taxon>
        <taxon>Fungi</taxon>
        <taxon>Dikarya</taxon>
        <taxon>Basidiomycota</taxon>
        <taxon>Agaricomycotina</taxon>
        <taxon>Agaricomycetes</taxon>
        <taxon>Agaricomycetidae</taxon>
        <taxon>Agaricales</taxon>
        <taxon>Marasmiineae</taxon>
        <taxon>Mycenaceae</taxon>
        <taxon>Mycena</taxon>
    </lineage>
</organism>